<keyword evidence="9" id="KW-0378">Hydrolase</keyword>
<dbReference type="GO" id="GO:0005737">
    <property type="term" value="C:cytoplasm"/>
    <property type="evidence" value="ECO:0007669"/>
    <property type="project" value="UniProtKB-SubCell"/>
</dbReference>
<dbReference type="GO" id="GO:0006508">
    <property type="term" value="P:proteolysis"/>
    <property type="evidence" value="ECO:0007669"/>
    <property type="project" value="UniProtKB-KW"/>
</dbReference>
<dbReference type="InterPro" id="IPR006640">
    <property type="entry name" value="SprT-like_domain"/>
</dbReference>
<feature type="binding site" evidence="7">
    <location>
        <position position="82"/>
    </location>
    <ligand>
        <name>Zn(2+)</name>
        <dbReference type="ChEBI" id="CHEBI:29105"/>
    </ligand>
</feature>
<dbReference type="RefSeq" id="WP_101825054.1">
    <property type="nucleotide sequence ID" value="NZ_PJZH01000013.1"/>
</dbReference>
<evidence type="ECO:0000256" key="6">
    <source>
        <dbReference type="ARBA" id="ARBA00022833"/>
    </source>
</evidence>
<evidence type="ECO:0000256" key="4">
    <source>
        <dbReference type="ARBA" id="ARBA00022490"/>
    </source>
</evidence>
<keyword evidence="6 7" id="KW-0862">Zinc</keyword>
<dbReference type="GO" id="GO:0008237">
    <property type="term" value="F:metallopeptidase activity"/>
    <property type="evidence" value="ECO:0007669"/>
    <property type="project" value="UniProtKB-KW"/>
</dbReference>
<feature type="binding site" evidence="7">
    <location>
        <position position="78"/>
    </location>
    <ligand>
        <name>Zn(2+)</name>
        <dbReference type="ChEBI" id="CHEBI:29105"/>
    </ligand>
</feature>
<evidence type="ECO:0000256" key="7">
    <source>
        <dbReference type="HAMAP-Rule" id="MF_00746"/>
    </source>
</evidence>
<dbReference type="PANTHER" id="PTHR38773">
    <property type="entry name" value="PROTEIN SPRT"/>
    <property type="match status" value="1"/>
</dbReference>
<name>A0A2N5E0J0_9GAMM</name>
<keyword evidence="5 7" id="KW-0479">Metal-binding</keyword>
<gene>
    <name evidence="7" type="primary">sprT</name>
    <name evidence="9" type="ORF">CYR32_13105</name>
</gene>
<organism evidence="9 10">
    <name type="scientific">Chimaeribacter coloradensis</name>
    <dbReference type="NCBI Taxonomy" id="2060068"/>
    <lineage>
        <taxon>Bacteria</taxon>
        <taxon>Pseudomonadati</taxon>
        <taxon>Pseudomonadota</taxon>
        <taxon>Gammaproteobacteria</taxon>
        <taxon>Enterobacterales</taxon>
        <taxon>Yersiniaceae</taxon>
        <taxon>Chimaeribacter</taxon>
    </lineage>
</organism>
<dbReference type="GO" id="GO:0006950">
    <property type="term" value="P:response to stress"/>
    <property type="evidence" value="ECO:0007669"/>
    <property type="project" value="UniProtKB-ARBA"/>
</dbReference>
<dbReference type="HAMAP" id="MF_00746">
    <property type="entry name" value="SprT"/>
    <property type="match status" value="1"/>
</dbReference>
<feature type="active site" evidence="7">
    <location>
        <position position="79"/>
    </location>
</feature>
<dbReference type="InterPro" id="IPR023483">
    <property type="entry name" value="Uncharacterised_SprT"/>
</dbReference>
<proteinExistence type="inferred from homology"/>
<dbReference type="EMBL" id="PJZH01000013">
    <property type="protein sequence ID" value="PLR33703.1"/>
    <property type="molecule type" value="Genomic_DNA"/>
</dbReference>
<feature type="domain" description="SprT-like" evidence="8">
    <location>
        <begin position="16"/>
        <end position="165"/>
    </location>
</feature>
<accession>A0A2N5E0J0</accession>
<keyword evidence="9" id="KW-0645">Protease</keyword>
<evidence type="ECO:0000256" key="1">
    <source>
        <dbReference type="ARBA" id="ARBA00004496"/>
    </source>
</evidence>
<dbReference type="Pfam" id="PF10263">
    <property type="entry name" value="SprT-like"/>
    <property type="match status" value="1"/>
</dbReference>
<dbReference type="SMART" id="SM00731">
    <property type="entry name" value="SprT"/>
    <property type="match status" value="1"/>
</dbReference>
<dbReference type="InterPro" id="IPR035240">
    <property type="entry name" value="SprT_Zn_ribbon"/>
</dbReference>
<comment type="subcellular location">
    <subcellularLocation>
        <location evidence="1 7">Cytoplasm</location>
    </subcellularLocation>
</comment>
<dbReference type="NCBIfam" id="NF003421">
    <property type="entry name" value="PRK04860.1"/>
    <property type="match status" value="1"/>
</dbReference>
<evidence type="ECO:0000313" key="10">
    <source>
        <dbReference type="Proteomes" id="UP000234503"/>
    </source>
</evidence>
<dbReference type="OrthoDB" id="267364at2"/>
<comment type="caution">
    <text evidence="9">The sequence shown here is derived from an EMBL/GenBank/DDBJ whole genome shotgun (WGS) entry which is preliminary data.</text>
</comment>
<evidence type="ECO:0000256" key="2">
    <source>
        <dbReference type="ARBA" id="ARBA00006591"/>
    </source>
</evidence>
<comment type="cofactor">
    <cofactor evidence="7">
        <name>Zn(2+)</name>
        <dbReference type="ChEBI" id="CHEBI:29105"/>
    </cofactor>
    <text evidence="7">Binds 1 zinc ion.</text>
</comment>
<sequence>MKPVRIPIALQQAVMRCLREMLLRANQQLGTDYPEPVLLYQQRGTSAGTAWLDRWEIRLNPVLLLENGQRFIDEVIPHELAHLLVHRRFGRVPPHGKQWQWMMEGVLGVPARRTHQFEVTSVQSKTFPYQCGCQQHELTLRRHNRVLRNQAEYRCRRCGHTLHPVGDAPPDAV</sequence>
<dbReference type="Pfam" id="PF17283">
    <property type="entry name" value="Zn_ribbon_SprT"/>
    <property type="match status" value="1"/>
</dbReference>
<dbReference type="Proteomes" id="UP000234503">
    <property type="component" value="Unassembled WGS sequence"/>
</dbReference>
<dbReference type="PANTHER" id="PTHR38773:SF1">
    <property type="entry name" value="PROTEIN SPRT"/>
    <property type="match status" value="1"/>
</dbReference>
<keyword evidence="10" id="KW-1185">Reference proteome</keyword>
<reference evidence="9 10" key="1">
    <citation type="submission" date="2017-12" db="EMBL/GenBank/DDBJ databases">
        <title>Characterization of six clinical isolates of Enterochimera gen. nov., a novel genus of the Yersiniaciae family and the three species Enterochimera arupensis sp. nov., Enterochimera coloradensis sp. nov, and Enterochimera californica sp. nov.</title>
        <authorList>
            <person name="Rossi A."/>
            <person name="Fisher M."/>
        </authorList>
    </citation>
    <scope>NUCLEOTIDE SEQUENCE [LARGE SCALE GENOMIC DNA]</scope>
    <source>
        <strain evidence="10">2016-Iso4</strain>
    </source>
</reference>
<evidence type="ECO:0000313" key="9">
    <source>
        <dbReference type="EMBL" id="PLR33703.1"/>
    </source>
</evidence>
<keyword evidence="9" id="KW-0482">Metalloprotease</keyword>
<comment type="similarity">
    <text evidence="2 7">Belongs to the SprT family.</text>
</comment>
<evidence type="ECO:0000256" key="5">
    <source>
        <dbReference type="ARBA" id="ARBA00022723"/>
    </source>
</evidence>
<protein>
    <recommendedName>
        <fullName evidence="3 7">Protein SprT</fullName>
    </recommendedName>
</protein>
<dbReference type="GO" id="GO:0008270">
    <property type="term" value="F:zinc ion binding"/>
    <property type="evidence" value="ECO:0007669"/>
    <property type="project" value="UniProtKB-UniRule"/>
</dbReference>
<evidence type="ECO:0000259" key="8">
    <source>
        <dbReference type="SMART" id="SM00731"/>
    </source>
</evidence>
<dbReference type="AlphaFoldDB" id="A0A2N5E0J0"/>
<evidence type="ECO:0000256" key="3">
    <source>
        <dbReference type="ARBA" id="ARBA00020082"/>
    </source>
</evidence>
<keyword evidence="4 7" id="KW-0963">Cytoplasm</keyword>